<protein>
    <submittedName>
        <fullName evidence="2">Integrase</fullName>
    </submittedName>
</protein>
<name>A0A1Y6HD88_9XANT</name>
<proteinExistence type="predicted"/>
<dbReference type="EMBL" id="LT853882">
    <property type="protein sequence ID" value="SMQ99353.1"/>
    <property type="molecule type" value="Genomic_DNA"/>
</dbReference>
<evidence type="ECO:0000313" key="2">
    <source>
        <dbReference type="EMBL" id="SMR03384.1"/>
    </source>
</evidence>
<dbReference type="AlphaFoldDB" id="A0A1Y6HD88"/>
<reference evidence="1 3" key="1">
    <citation type="submission" date="2017-05" db="EMBL/GenBank/DDBJ databases">
        <authorList>
            <person name="Blom J."/>
        </authorList>
    </citation>
    <scope>NUCLEOTIDE SEQUENCE [LARGE SCALE GENOMIC DNA]</scope>
    <source>
        <strain evidence="1">PD885</strain>
    </source>
</reference>
<keyword evidence="3" id="KW-1185">Reference proteome</keyword>
<dbReference type="Proteomes" id="UP000195953">
    <property type="component" value="Chromosome 1"/>
</dbReference>
<dbReference type="RefSeq" id="WP_002812911.1">
    <property type="nucleotide sequence ID" value="NZ_CP016830.1"/>
</dbReference>
<gene>
    <name evidence="2" type="ORF">PD5205_02082</name>
    <name evidence="1" type="ORF">PD885_02110</name>
</gene>
<dbReference type="KEGG" id="xfr:BER92_10000"/>
<dbReference type="EMBL" id="LT853885">
    <property type="protein sequence ID" value="SMR03384.1"/>
    <property type="molecule type" value="Genomic_DNA"/>
</dbReference>
<sequence>MDSELGRYATSGDVDHTQLRQQLANVIDAYEVGRRLNVLKDVTAYEFLSRQCTFKPARFKVNPIHLMPGLNT</sequence>
<organism evidence="2 4">
    <name type="scientific">Xanthomonas fragariae</name>
    <dbReference type="NCBI Taxonomy" id="48664"/>
    <lineage>
        <taxon>Bacteria</taxon>
        <taxon>Pseudomonadati</taxon>
        <taxon>Pseudomonadota</taxon>
        <taxon>Gammaproteobacteria</taxon>
        <taxon>Lysobacterales</taxon>
        <taxon>Lysobacteraceae</taxon>
        <taxon>Xanthomonas</taxon>
    </lineage>
</organism>
<evidence type="ECO:0000313" key="1">
    <source>
        <dbReference type="EMBL" id="SMQ99353.1"/>
    </source>
</evidence>
<dbReference type="STRING" id="48664.BER92_10000"/>
<accession>A0A1Y6HD88</accession>
<dbReference type="eggNOG" id="COG2801">
    <property type="taxonomic scope" value="Bacteria"/>
</dbReference>
<dbReference type="GeneID" id="61896467"/>
<reference evidence="2 4" key="2">
    <citation type="submission" date="2017-05" db="EMBL/GenBank/DDBJ databases">
        <authorList>
            <person name="Song R."/>
            <person name="Chenine A.L."/>
            <person name="Ruprecht R.M."/>
        </authorList>
    </citation>
    <scope>NUCLEOTIDE SEQUENCE [LARGE SCALE GENOMIC DNA]</scope>
    <source>
        <strain evidence="2">PD5205</strain>
    </source>
</reference>
<evidence type="ECO:0000313" key="3">
    <source>
        <dbReference type="Proteomes" id="UP000195877"/>
    </source>
</evidence>
<dbReference type="OrthoDB" id="6000949at2"/>
<evidence type="ECO:0000313" key="4">
    <source>
        <dbReference type="Proteomes" id="UP000195953"/>
    </source>
</evidence>
<dbReference type="Proteomes" id="UP000195877">
    <property type="component" value="Chromosome 1"/>
</dbReference>